<keyword evidence="6" id="KW-0813">Transport</keyword>
<dbReference type="AlphaFoldDB" id="A0A249W095"/>
<feature type="transmembrane region" description="Helical" evidence="7">
    <location>
        <begin position="142"/>
        <end position="160"/>
    </location>
</feature>
<dbReference type="PANTHER" id="PTHR30477:SF19">
    <property type="entry name" value="METAL ABC TRANSPORTER PERMEASE"/>
    <property type="match status" value="1"/>
</dbReference>
<protein>
    <submittedName>
        <fullName evidence="8">Metal ABC transporter permease</fullName>
    </submittedName>
</protein>
<evidence type="ECO:0000256" key="6">
    <source>
        <dbReference type="RuleBase" id="RU003943"/>
    </source>
</evidence>
<dbReference type="GO" id="GO:0043190">
    <property type="term" value="C:ATP-binding cassette (ABC) transporter complex"/>
    <property type="evidence" value="ECO:0007669"/>
    <property type="project" value="InterPro"/>
</dbReference>
<evidence type="ECO:0000256" key="1">
    <source>
        <dbReference type="ARBA" id="ARBA00004141"/>
    </source>
</evidence>
<dbReference type="InterPro" id="IPR001626">
    <property type="entry name" value="ABC_TroCD"/>
</dbReference>
<evidence type="ECO:0000256" key="7">
    <source>
        <dbReference type="SAM" id="Phobius"/>
    </source>
</evidence>
<dbReference type="Pfam" id="PF00950">
    <property type="entry name" value="ABC-3"/>
    <property type="match status" value="2"/>
</dbReference>
<proteinExistence type="inferred from homology"/>
<dbReference type="SUPFAM" id="SSF81345">
    <property type="entry name" value="ABC transporter involved in vitamin B12 uptake, BtuC"/>
    <property type="match status" value="1"/>
</dbReference>
<evidence type="ECO:0000256" key="4">
    <source>
        <dbReference type="ARBA" id="ARBA00022989"/>
    </source>
</evidence>
<dbReference type="EMBL" id="CP023247">
    <property type="protein sequence ID" value="ASZ50183.1"/>
    <property type="molecule type" value="Genomic_DNA"/>
</dbReference>
<evidence type="ECO:0000256" key="3">
    <source>
        <dbReference type="ARBA" id="ARBA00022692"/>
    </source>
</evidence>
<dbReference type="PANTHER" id="PTHR30477">
    <property type="entry name" value="ABC-TRANSPORTER METAL-BINDING PROTEIN"/>
    <property type="match status" value="1"/>
</dbReference>
<feature type="transmembrane region" description="Helical" evidence="7">
    <location>
        <begin position="35"/>
        <end position="57"/>
    </location>
</feature>
<keyword evidence="4 7" id="KW-1133">Transmembrane helix</keyword>
<dbReference type="GO" id="GO:0010043">
    <property type="term" value="P:response to zinc ion"/>
    <property type="evidence" value="ECO:0007669"/>
    <property type="project" value="TreeGrafter"/>
</dbReference>
<name>A0A249W095_VIBPH</name>
<dbReference type="GO" id="GO:0055085">
    <property type="term" value="P:transmembrane transport"/>
    <property type="evidence" value="ECO:0007669"/>
    <property type="project" value="InterPro"/>
</dbReference>
<keyword evidence="5 7" id="KW-0472">Membrane</keyword>
<evidence type="ECO:0000256" key="5">
    <source>
        <dbReference type="ARBA" id="ARBA00023136"/>
    </source>
</evidence>
<reference evidence="8" key="1">
    <citation type="submission" date="2017-09" db="EMBL/GenBank/DDBJ databases">
        <authorList>
            <person name="Ehlers B."/>
            <person name="Leendertz F.H."/>
        </authorList>
    </citation>
    <scope>NUCLEOTIDE SEQUENCE</scope>
    <source>
        <strain evidence="8">MAVP-26</strain>
    </source>
</reference>
<accession>A0A249W095</accession>
<feature type="transmembrane region" description="Helical" evidence="7">
    <location>
        <begin position="6"/>
        <end position="26"/>
    </location>
</feature>
<feature type="transmembrane region" description="Helical" evidence="7">
    <location>
        <begin position="238"/>
        <end position="259"/>
    </location>
</feature>
<feature type="transmembrane region" description="Helical" evidence="7">
    <location>
        <begin position="167"/>
        <end position="184"/>
    </location>
</feature>
<evidence type="ECO:0000256" key="2">
    <source>
        <dbReference type="ARBA" id="ARBA00008034"/>
    </source>
</evidence>
<feature type="transmembrane region" description="Helical" evidence="7">
    <location>
        <begin position="212"/>
        <end position="232"/>
    </location>
</feature>
<feature type="transmembrane region" description="Helical" evidence="7">
    <location>
        <begin position="105"/>
        <end position="122"/>
    </location>
</feature>
<keyword evidence="3 6" id="KW-0812">Transmembrane</keyword>
<comment type="subcellular location">
    <subcellularLocation>
        <location evidence="6">Cell membrane</location>
        <topology evidence="6">Multi-pass membrane protein</topology>
    </subcellularLocation>
    <subcellularLocation>
        <location evidence="1">Membrane</location>
        <topology evidence="1">Multi-pass membrane protein</topology>
    </subcellularLocation>
</comment>
<gene>
    <name evidence="8" type="ORF">YA91_06160</name>
</gene>
<sequence>MIMTEYTWLAPAILCGVIALIGNVVLGQQVLKRQIIFIDLAVAQVAALGAALSHYWLNSSTLYVRIPWLSESWLGAMLGPWIMSLLLCGLIAALEKRNHPHLEPMIGSLFVVSASLAVLLVSKDPHGADFIQGILNGQLLWSTWQDVWPLTVITGAMLLLVRTKPEFMRGSGFYLIFAILMPITVKLTGIYLEFALLVIPALCAVSLKGRRFLTASLGIGTIGILLGIAASAKYDLPSGATIVITLFMMGLVFNIFSPLRKIVLLQMKS</sequence>
<comment type="similarity">
    <text evidence="2 6">Belongs to the ABC-3 integral membrane protein family.</text>
</comment>
<evidence type="ECO:0000313" key="8">
    <source>
        <dbReference type="EMBL" id="ASZ50183.1"/>
    </source>
</evidence>
<organism evidence="8">
    <name type="scientific">Vibrio parahaemolyticus</name>
    <dbReference type="NCBI Taxonomy" id="670"/>
    <lineage>
        <taxon>Bacteria</taxon>
        <taxon>Pseudomonadati</taxon>
        <taxon>Pseudomonadota</taxon>
        <taxon>Gammaproteobacteria</taxon>
        <taxon>Vibrionales</taxon>
        <taxon>Vibrionaceae</taxon>
        <taxon>Vibrio</taxon>
    </lineage>
</organism>
<dbReference type="InterPro" id="IPR037294">
    <property type="entry name" value="ABC_BtuC-like"/>
</dbReference>
<feature type="transmembrane region" description="Helical" evidence="7">
    <location>
        <begin position="72"/>
        <end position="93"/>
    </location>
</feature>